<feature type="signal peptide" evidence="5">
    <location>
        <begin position="1"/>
        <end position="19"/>
    </location>
</feature>
<dbReference type="PROSITE" id="PS51465">
    <property type="entry name" value="KAZAL_2"/>
    <property type="match status" value="1"/>
</dbReference>
<dbReference type="CDD" id="cd00104">
    <property type="entry name" value="KAZAL_FS"/>
    <property type="match status" value="1"/>
</dbReference>
<evidence type="ECO:0000256" key="3">
    <source>
        <dbReference type="ARBA" id="ARBA00023157"/>
    </source>
</evidence>
<dbReference type="STRING" id="4790.A0A0W8CUZ0"/>
<organism evidence="8 10">
    <name type="scientific">Phytophthora nicotianae</name>
    <name type="common">Potato buckeye rot agent</name>
    <name type="synonym">Phytophthora parasitica</name>
    <dbReference type="NCBI Taxonomy" id="4792"/>
    <lineage>
        <taxon>Eukaryota</taxon>
        <taxon>Sar</taxon>
        <taxon>Stramenopiles</taxon>
        <taxon>Oomycota</taxon>
        <taxon>Peronosporomycetes</taxon>
        <taxon>Peronosporales</taxon>
        <taxon>Peronosporaceae</taxon>
        <taxon>Phytophthora</taxon>
    </lineage>
</organism>
<dbReference type="GO" id="GO:0005576">
    <property type="term" value="C:extracellular region"/>
    <property type="evidence" value="ECO:0007669"/>
    <property type="project" value="TreeGrafter"/>
</dbReference>
<dbReference type="PANTHER" id="PTHR10913">
    <property type="entry name" value="FOLLISTATIN-RELATED"/>
    <property type="match status" value="1"/>
</dbReference>
<evidence type="ECO:0000313" key="7">
    <source>
        <dbReference type="EMBL" id="KUF84152.1"/>
    </source>
</evidence>
<dbReference type="PANTHER" id="PTHR10913:SF45">
    <property type="entry name" value="FOLLISTATIN, ISOFORM A-RELATED"/>
    <property type="match status" value="1"/>
</dbReference>
<evidence type="ECO:0000313" key="10">
    <source>
        <dbReference type="Proteomes" id="UP000054636"/>
    </source>
</evidence>
<feature type="compositionally biased region" description="Low complexity" evidence="4">
    <location>
        <begin position="232"/>
        <end position="243"/>
    </location>
</feature>
<evidence type="ECO:0000256" key="1">
    <source>
        <dbReference type="ARBA" id="ARBA00022690"/>
    </source>
</evidence>
<dbReference type="Gene3D" id="3.30.60.30">
    <property type="match status" value="1"/>
</dbReference>
<dbReference type="SUPFAM" id="SSF100895">
    <property type="entry name" value="Kazal-type serine protease inhibitors"/>
    <property type="match status" value="1"/>
</dbReference>
<evidence type="ECO:0000256" key="4">
    <source>
        <dbReference type="SAM" id="MobiDB-lite"/>
    </source>
</evidence>
<evidence type="ECO:0000259" key="6">
    <source>
        <dbReference type="PROSITE" id="PS51465"/>
    </source>
</evidence>
<evidence type="ECO:0000256" key="2">
    <source>
        <dbReference type="ARBA" id="ARBA00022900"/>
    </source>
</evidence>
<dbReference type="InterPro" id="IPR036058">
    <property type="entry name" value="Kazal_dom_sf"/>
</dbReference>
<dbReference type="AlphaFoldDB" id="A0A0W8CUZ0"/>
<feature type="compositionally biased region" description="Basic and acidic residues" evidence="4">
    <location>
        <begin position="168"/>
        <end position="181"/>
    </location>
</feature>
<dbReference type="Proteomes" id="UP000052943">
    <property type="component" value="Unassembled WGS sequence"/>
</dbReference>
<dbReference type="EMBL" id="LNFP01001062">
    <property type="protein sequence ID" value="KUF87963.1"/>
    <property type="molecule type" value="Genomic_DNA"/>
</dbReference>
<dbReference type="InterPro" id="IPR050653">
    <property type="entry name" value="Prot_Inhib_GrowthFact_Antg"/>
</dbReference>
<evidence type="ECO:0000313" key="9">
    <source>
        <dbReference type="Proteomes" id="UP000052943"/>
    </source>
</evidence>
<keyword evidence="1" id="KW-0646">Protease inhibitor</keyword>
<dbReference type="OrthoDB" id="109177at2759"/>
<dbReference type="InterPro" id="IPR002350">
    <property type="entry name" value="Kazal_dom"/>
</dbReference>
<protein>
    <submittedName>
        <fullName evidence="7">Elastase inhibitor</fullName>
    </submittedName>
</protein>
<evidence type="ECO:0000256" key="5">
    <source>
        <dbReference type="SAM" id="SignalP"/>
    </source>
</evidence>
<sequence>MKFATGLVLAAVAVAGVCAESTTTQIDPKSLAVQDPKYIEGLGPQTPAGDNPKIKEAMKSLEGSYDASSGSNYYTVDPRDLPKYDPKFGFGPGPALLPGMPGYGKNDAANKAWEEFQKKEGGSNNGKTRALEAAESTNTFQVDPKSLPVQDPKYLEGLGPQTPAGDNPKLKEAMKSLEGSHDASSGSNYYTIDPHTLPTQDPKYLEGLGPMTPAGPDAKKAMNDLASKESGTTTTLDTTKTAPPLDPAMYEGLGPVVLPGMRGYGQNAQFNKAWKEFTKQEGASTSASGSSASNCPEVCPDVYDPVCGSDGVTYSNSCFLGIASCKNPDKHIAKVSEGPCAKQTTQSTQN</sequence>
<dbReference type="SMART" id="SM00280">
    <property type="entry name" value="KAZAL"/>
    <property type="match status" value="1"/>
</dbReference>
<dbReference type="EMBL" id="LNFO01002988">
    <property type="protein sequence ID" value="KUF84152.1"/>
    <property type="molecule type" value="Genomic_DNA"/>
</dbReference>
<keyword evidence="2" id="KW-0722">Serine protease inhibitor</keyword>
<comment type="caution">
    <text evidence="8">The sequence shown here is derived from an EMBL/GenBank/DDBJ whole genome shotgun (WGS) entry which is preliminary data.</text>
</comment>
<name>A0A0W8CUZ0_PHYNI</name>
<reference evidence="9 10" key="1">
    <citation type="submission" date="2015-11" db="EMBL/GenBank/DDBJ databases">
        <title>Genomes and virulence difference between two physiological races of Phytophthora nicotianae.</title>
        <authorList>
            <person name="Liu H."/>
            <person name="Ma X."/>
            <person name="Yu H."/>
            <person name="Fang D."/>
            <person name="Li Y."/>
            <person name="Wang X."/>
            <person name="Wang W."/>
            <person name="Dong Y."/>
            <person name="Xiao B."/>
        </authorList>
    </citation>
    <scope>NUCLEOTIDE SEQUENCE [LARGE SCALE GENOMIC DNA]</scope>
    <source>
        <strain evidence="7">Race 0</strain>
        <strain evidence="9">race 0</strain>
        <strain evidence="8">Race 1</strain>
        <strain evidence="10">race 1</strain>
    </source>
</reference>
<keyword evidence="3" id="KW-1015">Disulfide bond</keyword>
<evidence type="ECO:0000313" key="8">
    <source>
        <dbReference type="EMBL" id="KUF87963.1"/>
    </source>
</evidence>
<gene>
    <name evidence="7" type="ORF">AM587_10017482</name>
    <name evidence="8" type="ORF">AM588_10003739</name>
</gene>
<dbReference type="Pfam" id="PF00050">
    <property type="entry name" value="Kazal_1"/>
    <property type="match status" value="1"/>
</dbReference>
<feature type="domain" description="Kazal-like" evidence="6">
    <location>
        <begin position="289"/>
        <end position="342"/>
    </location>
</feature>
<dbReference type="Proteomes" id="UP000054636">
    <property type="component" value="Unassembled WGS sequence"/>
</dbReference>
<keyword evidence="5" id="KW-0732">Signal</keyword>
<feature type="region of interest" description="Disordered" evidence="4">
    <location>
        <begin position="135"/>
        <end position="247"/>
    </location>
</feature>
<feature type="chain" id="PRO_5009073697" evidence="5">
    <location>
        <begin position="20"/>
        <end position="350"/>
    </location>
</feature>
<proteinExistence type="predicted"/>
<accession>A0A0W8CUZ0</accession>